<name>A0ACC3SKV7_9PEZI</name>
<evidence type="ECO:0000313" key="2">
    <source>
        <dbReference type="Proteomes" id="UP001320706"/>
    </source>
</evidence>
<evidence type="ECO:0000313" key="1">
    <source>
        <dbReference type="EMBL" id="KAK8217442.1"/>
    </source>
</evidence>
<gene>
    <name evidence="1" type="ORF">M8818_001198</name>
</gene>
<accession>A0ACC3SKV7</accession>
<reference evidence="1" key="1">
    <citation type="submission" date="2024-02" db="EMBL/GenBank/DDBJ databases">
        <title>Metagenome Assembled Genome of Zalaria obscura JY119.</title>
        <authorList>
            <person name="Vighnesh L."/>
            <person name="Jagadeeshwari U."/>
            <person name="Venkata Ramana C."/>
            <person name="Sasikala C."/>
        </authorList>
    </citation>
    <scope>NUCLEOTIDE SEQUENCE</scope>
    <source>
        <strain evidence="1">JY119</strain>
    </source>
</reference>
<dbReference type="EMBL" id="JAMKPW020000005">
    <property type="protein sequence ID" value="KAK8217442.1"/>
    <property type="molecule type" value="Genomic_DNA"/>
</dbReference>
<comment type="caution">
    <text evidence="1">The sequence shown here is derived from an EMBL/GenBank/DDBJ whole genome shotgun (WGS) entry which is preliminary data.</text>
</comment>
<dbReference type="Proteomes" id="UP001320706">
    <property type="component" value="Unassembled WGS sequence"/>
</dbReference>
<sequence length="1156" mass="130738">MHVARLPESLACWASVPPRRWALTSLSLVYDGNARPTSIILKNEGLDTAYMLRFDLSNRLQPIPTDAVAGVGDSESCVDVILIPGFGTPKVESWSIVKQEAQLLSPSARLYLLRYEYEIALDSNFSWKKLKDEGKCLLDCIRDRISSVNRPIILMSHSLSGYMVKEALISASIDNQDRSILDSVAALVFMGCPHLGKDLEFKAVLILRMAKIDCPKQTFLRLEKEATLLRSISEQYDQESLRIRTLSFHERNTTTIENGRLKGSKSVLLVDEGLAKINDRLIGLKKDHQSLCHWTNEQGGPRTDVSTWIRDAIDGALMKRSTATGSTPGAAHLPDSYCPQSQGKITLPLRPTVEPAALECDSPFPSLEPEVMPSTNGHAISESKVSTSDLAHYGSQCPHIKKCANPNLQADLPCFMVETRLKNRDFCERNDLLQAMEGALLPRPGMGGRQVTLHGPPGVGKSEAAIEFVFRHRHAFDAIFWIRTDSAPKLKQDFIRIASHLKLEIPSRHLLDPIVSRDVVGHWLRNPARNSSNNLGSQIHKPVSWLAVFDNADIPDLLREYLDDLDHGSVLVTSRYPGAGKLWPQQLSIEVQLFNEKESLNLFRRVAQPDEWHEDIAREIVRKLDGWPMAITQMASFIRRKFLPLREFLQYYDDAVERQVLHHEQADSVRGSSRGTMTTIVMPDFTESASNLLGICAMLDPDCIQERIFKDVTLRKDGPKSQIAYVDARAELLSQSLLRRNTDQKELYIHRVIQDTIRNKMTAPEAIKAFLDAVDLVCRALNIKKVDERDNLKMWRTCEGMLPHVLHLKDLFEKHLAHLERGPFRQFAWLLNEAAWWQRELGNTKILESLLKLAKDICEDLRRENVPHDDTLDLLSDIYHSLGAWSNETNRAAECLEYNEVYLKMRLDAIPAGASPDIRTAEAYNQYGTGLMMVKNYEEAKVAFRSSIQIYKDLGAEPCADSLPVVNLGVALWLTHDLVSASDLLESGLAARAYKYGKDDTDSFRTGRFLHTLGNLRYSQNRLRESQDYHERALSQYQASIGTHHRTADVCHKVAAHYIRGLGFGDADNKHTRLLIDQALKIWHVDAGSFAQEIARTTFLKSVLKERSGEVESAMRLRTEAIEMRRQILTEQEDGSDLTDEVSEQDFDELVAFWSR</sequence>
<proteinExistence type="predicted"/>
<protein>
    <submittedName>
        <fullName evidence="1">Uncharacterized protein</fullName>
    </submittedName>
</protein>
<organism evidence="1 2">
    <name type="scientific">Zalaria obscura</name>
    <dbReference type="NCBI Taxonomy" id="2024903"/>
    <lineage>
        <taxon>Eukaryota</taxon>
        <taxon>Fungi</taxon>
        <taxon>Dikarya</taxon>
        <taxon>Ascomycota</taxon>
        <taxon>Pezizomycotina</taxon>
        <taxon>Dothideomycetes</taxon>
        <taxon>Dothideomycetidae</taxon>
        <taxon>Dothideales</taxon>
        <taxon>Zalariaceae</taxon>
        <taxon>Zalaria</taxon>
    </lineage>
</organism>
<keyword evidence="2" id="KW-1185">Reference proteome</keyword>